<evidence type="ECO:0000256" key="1">
    <source>
        <dbReference type="SAM" id="MobiDB-lite"/>
    </source>
</evidence>
<accession>A0A9Q9DSP7</accession>
<dbReference type="AlphaFoldDB" id="A0A9Q9DSP7"/>
<dbReference type="Proteomes" id="UP001056012">
    <property type="component" value="Chromosome 4"/>
</dbReference>
<sequence>MPFHDEKWEELQRDCDIFPAYSDYLYGPDRRLVVTQEPGLHPSIYPTPTPQPAQNAYGMPMDPSEPRRRLRTVSEKEDPRGQAISQQHGYACVPSTSQRDAYSTSVGVTQQQYHTHHYATPTQQIQHHQSSGFTPPPPTHAVSLYLFPIILSKPTSVPQLSSTPWPTRNSGHWHSAYALVQPSNIFPEVTAAVSHQASAQLRAHINPHIPQLWHCLQLTLQNHVQTSQAAIKEQNCAHQWLLSFKHSLPPEGRTYLAQVVARMNLEKAAGRDPLLSLGFRT</sequence>
<dbReference type="VEuPathDB" id="FungiDB:yc1106_06137"/>
<feature type="region of interest" description="Disordered" evidence="1">
    <location>
        <begin position="42"/>
        <end position="92"/>
    </location>
</feature>
<dbReference type="EMBL" id="CP089277">
    <property type="protein sequence ID" value="USP78863.1"/>
    <property type="molecule type" value="Genomic_DNA"/>
</dbReference>
<feature type="compositionally biased region" description="Polar residues" evidence="1">
    <location>
        <begin position="83"/>
        <end position="92"/>
    </location>
</feature>
<gene>
    <name evidence="2" type="ORF">yc1106_06137</name>
</gene>
<evidence type="ECO:0000313" key="3">
    <source>
        <dbReference type="Proteomes" id="UP001056012"/>
    </source>
</evidence>
<protein>
    <submittedName>
        <fullName evidence="2">Uncharacterized protein</fullName>
    </submittedName>
</protein>
<proteinExistence type="predicted"/>
<organism evidence="2 3">
    <name type="scientific">Curvularia clavata</name>
    <dbReference type="NCBI Taxonomy" id="95742"/>
    <lineage>
        <taxon>Eukaryota</taxon>
        <taxon>Fungi</taxon>
        <taxon>Dikarya</taxon>
        <taxon>Ascomycota</taxon>
        <taxon>Pezizomycotina</taxon>
        <taxon>Dothideomycetes</taxon>
        <taxon>Pleosporomycetidae</taxon>
        <taxon>Pleosporales</taxon>
        <taxon>Pleosporineae</taxon>
        <taxon>Pleosporaceae</taxon>
        <taxon>Curvularia</taxon>
    </lineage>
</organism>
<feature type="compositionally biased region" description="Basic and acidic residues" evidence="1">
    <location>
        <begin position="64"/>
        <end position="80"/>
    </location>
</feature>
<dbReference type="OrthoDB" id="3784793at2759"/>
<keyword evidence="3" id="KW-1185">Reference proteome</keyword>
<reference evidence="2" key="1">
    <citation type="submission" date="2021-12" db="EMBL/GenBank/DDBJ databases">
        <title>Curvularia clavata genome.</title>
        <authorList>
            <person name="Cao Y."/>
        </authorList>
    </citation>
    <scope>NUCLEOTIDE SEQUENCE</scope>
    <source>
        <strain evidence="2">Yc1106</strain>
    </source>
</reference>
<evidence type="ECO:0000313" key="2">
    <source>
        <dbReference type="EMBL" id="USP78863.1"/>
    </source>
</evidence>
<name>A0A9Q9DSP7_CURCL</name>